<dbReference type="Pfam" id="PF01458">
    <property type="entry name" value="SUFBD_core"/>
    <property type="match status" value="1"/>
</dbReference>
<dbReference type="PANTHER" id="PTHR30508:SF1">
    <property type="entry name" value="UPF0051 PROTEIN ABCI8, CHLOROPLASTIC-RELATED"/>
    <property type="match status" value="1"/>
</dbReference>
<comment type="similarity">
    <text evidence="1">Belongs to the iron-sulfur cluster assembly SufBD family.</text>
</comment>
<dbReference type="GO" id="GO:0016226">
    <property type="term" value="P:iron-sulfur cluster assembly"/>
    <property type="evidence" value="ECO:0007669"/>
    <property type="project" value="InterPro"/>
</dbReference>
<dbReference type="InterPro" id="IPR045595">
    <property type="entry name" value="SufBD_N"/>
</dbReference>
<dbReference type="Pfam" id="PF19295">
    <property type="entry name" value="SufBD_N"/>
    <property type="match status" value="1"/>
</dbReference>
<evidence type="ECO:0000256" key="1">
    <source>
        <dbReference type="ARBA" id="ARBA00043967"/>
    </source>
</evidence>
<reference evidence="4" key="1">
    <citation type="journal article" date="2014" name="Genome Biol. Evol.">
        <title>Pangenome evidence for extensive interdomain horizontal transfer affecting lineage core and shell genes in uncultured planktonic thaumarchaeota and euryarchaeota.</title>
        <authorList>
            <person name="Deschamps P."/>
            <person name="Zivanovic Y."/>
            <person name="Moreira D."/>
            <person name="Rodriguez-Valera F."/>
            <person name="Lopez-Garcia P."/>
        </authorList>
    </citation>
    <scope>NUCLEOTIDE SEQUENCE</scope>
</reference>
<dbReference type="InterPro" id="IPR055346">
    <property type="entry name" value="Fe-S_cluster_assembly_SufBD"/>
</dbReference>
<feature type="domain" description="SUF system FeS cluster assembly SufBD N-terminal" evidence="3">
    <location>
        <begin position="83"/>
        <end position="164"/>
    </location>
</feature>
<feature type="domain" description="SUF system FeS cluster assembly SufBD core" evidence="2">
    <location>
        <begin position="169"/>
        <end position="402"/>
    </location>
</feature>
<proteinExistence type="inferred from homology"/>
<dbReference type="NCBIfam" id="TIGR01981">
    <property type="entry name" value="sufD"/>
    <property type="match status" value="1"/>
</dbReference>
<organism evidence="4">
    <name type="scientific">uncultured marine thaumarchaeote KM3_72_A09</name>
    <dbReference type="NCBI Taxonomy" id="1456261"/>
    <lineage>
        <taxon>Archaea</taxon>
        <taxon>Nitrososphaerota</taxon>
        <taxon>environmental samples</taxon>
    </lineage>
</organism>
<gene>
    <name evidence="4" type="primary">sufD</name>
</gene>
<evidence type="ECO:0000313" key="4">
    <source>
        <dbReference type="EMBL" id="AIF15983.1"/>
    </source>
</evidence>
<dbReference type="InterPro" id="IPR000825">
    <property type="entry name" value="SUF_FeS_clus_asmbl_SufBD_core"/>
</dbReference>
<sequence>MPVSVATAKEISRLCDEPSWLLEARVQASDLFDNLPVEKSSLYTRQTDLRGTNLIDFDPVGVISEHLNESELQSTRTASGNYITNLNAKVIEQHLSQELINKGVFFGDLYSSLEQQPDLIKSVLADKAIAPDDDKFAAYNQAFYNSALVLYVPRGVVVDEPFRIRHFIGDSAAAVVSRIFVIAEQESQVTLLLEEYSKSSTPISNSLYSNSVELHAGDGARICFQELQNADEKTVILTNKRCRCSRDSHVSWTIGYMGGAYTKSRVDSDLLGEGSTSEEVEVVFGTGEQKFDLNSNVTHIAPHTKSEIISRGVLRDTAKTVFKGMLRIGKDARGADSFLAEHAMLLNPQARADSIPALEIATNEVKAAHSASVAQIEEEPIFYLMSRGIPEKVAKKLIILAFLEPAVQRIPVEEVKATLIDLVETKWTGIANSILEENTRTK</sequence>
<dbReference type="EMBL" id="KF901042">
    <property type="protein sequence ID" value="AIF15983.1"/>
    <property type="molecule type" value="Genomic_DNA"/>
</dbReference>
<accession>A0A075HPX4</accession>
<dbReference type="InterPro" id="IPR011542">
    <property type="entry name" value="SUF_FeS_clus_asmbl_SufD"/>
</dbReference>
<evidence type="ECO:0000259" key="2">
    <source>
        <dbReference type="Pfam" id="PF01458"/>
    </source>
</evidence>
<dbReference type="AlphaFoldDB" id="A0A075HPX4"/>
<dbReference type="SUPFAM" id="SSF101960">
    <property type="entry name" value="Stabilizer of iron transporter SufD"/>
    <property type="match status" value="1"/>
</dbReference>
<dbReference type="InterPro" id="IPR037284">
    <property type="entry name" value="SUF_FeS_clus_asmbl_SufBD_sf"/>
</dbReference>
<evidence type="ECO:0000259" key="3">
    <source>
        <dbReference type="Pfam" id="PF19295"/>
    </source>
</evidence>
<protein>
    <submittedName>
        <fullName evidence="4">FeS assembly protein (SufD)</fullName>
    </submittedName>
</protein>
<dbReference type="PANTHER" id="PTHR30508">
    <property type="entry name" value="FES CLUSTER ASSEMBLY PROTEIN SUF"/>
    <property type="match status" value="1"/>
</dbReference>
<name>A0A075HPX4_9ARCH</name>